<dbReference type="SUPFAM" id="SSF103473">
    <property type="entry name" value="MFS general substrate transporter"/>
    <property type="match status" value="1"/>
</dbReference>
<evidence type="ECO:0000313" key="5">
    <source>
        <dbReference type="Proteomes" id="UP000326302"/>
    </source>
</evidence>
<protein>
    <submittedName>
        <fullName evidence="3">MFS transporter</fullName>
    </submittedName>
</protein>
<dbReference type="InterPro" id="IPR036259">
    <property type="entry name" value="MFS_trans_sf"/>
</dbReference>
<keyword evidence="1" id="KW-0472">Membrane</keyword>
<dbReference type="Gene3D" id="1.20.1250.20">
    <property type="entry name" value="MFS general substrate transporter like domains"/>
    <property type="match status" value="1"/>
</dbReference>
<dbReference type="RefSeq" id="WP_152120043.1">
    <property type="nucleotide sequence ID" value="NZ_QJOW01000002.1"/>
</dbReference>
<feature type="transmembrane region" description="Helical" evidence="1">
    <location>
        <begin position="134"/>
        <end position="156"/>
    </location>
</feature>
<evidence type="ECO:0000256" key="1">
    <source>
        <dbReference type="SAM" id="Phobius"/>
    </source>
</evidence>
<dbReference type="Pfam" id="PF07690">
    <property type="entry name" value="MFS_1"/>
    <property type="match status" value="1"/>
</dbReference>
<dbReference type="PROSITE" id="PS50850">
    <property type="entry name" value="MFS"/>
    <property type="match status" value="1"/>
</dbReference>
<keyword evidence="6" id="KW-1185">Reference proteome</keyword>
<dbReference type="AlphaFoldDB" id="A0A5N5UAF3"/>
<name>A0A5N5UAF3_9EURY</name>
<accession>A0A5N5UAF3</accession>
<evidence type="ECO:0000313" key="6">
    <source>
        <dbReference type="Proteomes" id="UP000326865"/>
    </source>
</evidence>
<dbReference type="OrthoDB" id="86286at2157"/>
<proteinExistence type="predicted"/>
<dbReference type="Proteomes" id="UP000326302">
    <property type="component" value="Unassembled WGS sequence"/>
</dbReference>
<feature type="transmembrane region" description="Helical" evidence="1">
    <location>
        <begin position="162"/>
        <end position="181"/>
    </location>
</feature>
<reference evidence="5 6" key="1">
    <citation type="submission" date="2019-10" db="EMBL/GenBank/DDBJ databases">
        <title>Unraveling microbial dark matter from salterns through culturing: the case of the genus Halosegnis.</title>
        <authorList>
            <person name="Duran-Viseras A."/>
            <person name="Andrei A.-S."/>
            <person name="Vera-Gargallo B."/>
            <person name="Ghai R."/>
            <person name="Sanchez-Porro C."/>
            <person name="Ventosa A."/>
        </authorList>
    </citation>
    <scope>NUCLEOTIDE SEQUENCE [LARGE SCALE GENOMIC DNA]</scope>
    <source>
        <strain evidence="4 5">F17-44</strain>
        <strain evidence="3 6">F18-79</strain>
    </source>
</reference>
<keyword evidence="1" id="KW-1133">Transmembrane helix</keyword>
<evidence type="ECO:0000259" key="2">
    <source>
        <dbReference type="PROSITE" id="PS50850"/>
    </source>
</evidence>
<organism evidence="3 6">
    <name type="scientific">Halosegnis rubeus</name>
    <dbReference type="NCBI Taxonomy" id="2212850"/>
    <lineage>
        <taxon>Archaea</taxon>
        <taxon>Methanobacteriati</taxon>
        <taxon>Methanobacteriota</taxon>
        <taxon>Stenosarchaea group</taxon>
        <taxon>Halobacteria</taxon>
        <taxon>Halobacteriales</taxon>
        <taxon>Natronomonadaceae</taxon>
        <taxon>Halosegnis</taxon>
    </lineage>
</organism>
<feature type="transmembrane region" description="Helical" evidence="1">
    <location>
        <begin position="41"/>
        <end position="58"/>
    </location>
</feature>
<dbReference type="InterPro" id="IPR020846">
    <property type="entry name" value="MFS_dom"/>
</dbReference>
<comment type="caution">
    <text evidence="3">The sequence shown here is derived from an EMBL/GenBank/DDBJ whole genome shotgun (WGS) entry which is preliminary data.</text>
</comment>
<evidence type="ECO:0000313" key="3">
    <source>
        <dbReference type="EMBL" id="KAB7515626.1"/>
    </source>
</evidence>
<dbReference type="Proteomes" id="UP000326865">
    <property type="component" value="Unassembled WGS sequence"/>
</dbReference>
<dbReference type="EMBL" id="QJOW01000002">
    <property type="protein sequence ID" value="KAB7517168.1"/>
    <property type="molecule type" value="Genomic_DNA"/>
</dbReference>
<evidence type="ECO:0000313" key="4">
    <source>
        <dbReference type="EMBL" id="KAB7517168.1"/>
    </source>
</evidence>
<sequence>MRCRRAAYLVAAFVFFTGSAAFWAPLPLFLTERAFGSSQVFFLYLLSAVVSALLYGWVGRVRLDLRRLQAGGLLVRGLAFPAVALLVGVASQSVAVAVAAVGFTVIGATLAVIAVTGPALVTRHAPPAIRSETLGVYTALGAVGGGVGSALGGWVATTGYEIAFALAGGLLLASGLFVATLRGLSRR</sequence>
<feature type="transmembrane region" description="Helical" evidence="1">
    <location>
        <begin position="7"/>
        <end position="29"/>
    </location>
</feature>
<accession>A0A5N5UEQ8</accession>
<dbReference type="InterPro" id="IPR011701">
    <property type="entry name" value="MFS"/>
</dbReference>
<keyword evidence="1" id="KW-0812">Transmembrane</keyword>
<dbReference type="GO" id="GO:0022857">
    <property type="term" value="F:transmembrane transporter activity"/>
    <property type="evidence" value="ECO:0007669"/>
    <property type="project" value="InterPro"/>
</dbReference>
<dbReference type="EMBL" id="QKKZ01000001">
    <property type="protein sequence ID" value="KAB7515626.1"/>
    <property type="molecule type" value="Genomic_DNA"/>
</dbReference>
<feature type="transmembrane region" description="Helical" evidence="1">
    <location>
        <begin position="96"/>
        <end position="122"/>
    </location>
</feature>
<gene>
    <name evidence="3" type="ORF">DM867_00295</name>
    <name evidence="4" type="ORF">DMP03_07385</name>
</gene>
<feature type="transmembrane region" description="Helical" evidence="1">
    <location>
        <begin position="70"/>
        <end position="90"/>
    </location>
</feature>
<feature type="domain" description="Major facilitator superfamily (MFS) profile" evidence="2">
    <location>
        <begin position="1"/>
        <end position="187"/>
    </location>
</feature>